<dbReference type="Pfam" id="PF25151">
    <property type="entry name" value="TPR_Trm732_C"/>
    <property type="match status" value="1"/>
</dbReference>
<reference evidence="7" key="2">
    <citation type="submission" date="2023-06" db="EMBL/GenBank/DDBJ databases">
        <authorList>
            <consortium name="Lawrence Berkeley National Laboratory"/>
            <person name="Haridas S."/>
            <person name="Hensen N."/>
            <person name="Bonometti L."/>
            <person name="Westerberg I."/>
            <person name="Brannstrom I.O."/>
            <person name="Guillou S."/>
            <person name="Cros-Aarteil S."/>
            <person name="Calhoun S."/>
            <person name="Kuo A."/>
            <person name="Mondo S."/>
            <person name="Pangilinan J."/>
            <person name="Riley R."/>
            <person name="Labutti K."/>
            <person name="Andreopoulos B."/>
            <person name="Lipzen A."/>
            <person name="Chen C."/>
            <person name="Yanf M."/>
            <person name="Daum C."/>
            <person name="Ng V."/>
            <person name="Clum A."/>
            <person name="Steindorff A."/>
            <person name="Ohm R."/>
            <person name="Martin F."/>
            <person name="Silar P."/>
            <person name="Natvig D."/>
            <person name="Lalanne C."/>
            <person name="Gautier V."/>
            <person name="Ament-Velasquez S.L."/>
            <person name="Kruys A."/>
            <person name="Hutchinson M.I."/>
            <person name="Powell A.J."/>
            <person name="Barry K."/>
            <person name="Miller A.N."/>
            <person name="Grigoriev I.V."/>
            <person name="Debuchy R."/>
            <person name="Gladieux P."/>
            <person name="Thoren M.H."/>
            <person name="Johannesson H."/>
        </authorList>
    </citation>
    <scope>NUCLEOTIDE SEQUENCE</scope>
    <source>
        <strain evidence="7">CBS 955.72</strain>
    </source>
</reference>
<name>A0AAJ0HM01_9PEZI</name>
<dbReference type="Pfam" id="PF26523">
    <property type="entry name" value="Trm732_C"/>
    <property type="match status" value="1"/>
</dbReference>
<evidence type="ECO:0000259" key="4">
    <source>
        <dbReference type="Pfam" id="PF10350"/>
    </source>
</evidence>
<evidence type="ECO:0000256" key="2">
    <source>
        <dbReference type="ARBA" id="ARBA00022694"/>
    </source>
</evidence>
<keyword evidence="8" id="KW-1185">Reference proteome</keyword>
<organism evidence="7 8">
    <name type="scientific">Lasiosphaeria hispida</name>
    <dbReference type="NCBI Taxonomy" id="260671"/>
    <lineage>
        <taxon>Eukaryota</taxon>
        <taxon>Fungi</taxon>
        <taxon>Dikarya</taxon>
        <taxon>Ascomycota</taxon>
        <taxon>Pezizomycotina</taxon>
        <taxon>Sordariomycetes</taxon>
        <taxon>Sordariomycetidae</taxon>
        <taxon>Sordariales</taxon>
        <taxon>Lasiosphaeriaceae</taxon>
        <taxon>Lasiosphaeria</taxon>
    </lineage>
</organism>
<evidence type="ECO:0000313" key="8">
    <source>
        <dbReference type="Proteomes" id="UP001275084"/>
    </source>
</evidence>
<proteinExistence type="inferred from homology"/>
<keyword evidence="3" id="KW-0175">Coiled coil</keyword>
<dbReference type="EMBL" id="JAUIQD010000003">
    <property type="protein sequence ID" value="KAK3357352.1"/>
    <property type="molecule type" value="Genomic_DNA"/>
</dbReference>
<feature type="domain" description="tRNA (32-2'-O)-methyltransferase regulator THADA-like TPR repeats region" evidence="5">
    <location>
        <begin position="252"/>
        <end position="554"/>
    </location>
</feature>
<keyword evidence="2" id="KW-0819">tRNA processing</keyword>
<dbReference type="Pfam" id="PF25150">
    <property type="entry name" value="TPR_Trm732"/>
    <property type="match status" value="1"/>
</dbReference>
<dbReference type="GO" id="GO:0005829">
    <property type="term" value="C:cytosol"/>
    <property type="evidence" value="ECO:0007669"/>
    <property type="project" value="TreeGrafter"/>
</dbReference>
<evidence type="ECO:0000259" key="5">
    <source>
        <dbReference type="Pfam" id="PF25150"/>
    </source>
</evidence>
<dbReference type="GO" id="GO:0030488">
    <property type="term" value="P:tRNA methylation"/>
    <property type="evidence" value="ECO:0007669"/>
    <property type="project" value="TreeGrafter"/>
</dbReference>
<evidence type="ECO:0000259" key="6">
    <source>
        <dbReference type="Pfam" id="PF25151"/>
    </source>
</evidence>
<dbReference type="Proteomes" id="UP001275084">
    <property type="component" value="Unassembled WGS sequence"/>
</dbReference>
<dbReference type="Pfam" id="PF10350">
    <property type="entry name" value="DUF2428"/>
    <property type="match status" value="1"/>
</dbReference>
<dbReference type="InterPro" id="IPR016024">
    <property type="entry name" value="ARM-type_fold"/>
</dbReference>
<dbReference type="SUPFAM" id="SSF48371">
    <property type="entry name" value="ARM repeat"/>
    <property type="match status" value="1"/>
</dbReference>
<dbReference type="InterPro" id="IPR051954">
    <property type="entry name" value="tRNA_methyltransferase_THADA"/>
</dbReference>
<feature type="domain" description="tRNA (32-2'-O)-methyltransferase regulator THADA-like C-terminal TPR repeats region" evidence="6">
    <location>
        <begin position="929"/>
        <end position="1077"/>
    </location>
</feature>
<feature type="coiled-coil region" evidence="3">
    <location>
        <begin position="626"/>
        <end position="653"/>
    </location>
</feature>
<protein>
    <submittedName>
        <fullName evidence="7">Death-receptor fusion protein-domain-containing protein</fullName>
    </submittedName>
</protein>
<evidence type="ECO:0000256" key="1">
    <source>
        <dbReference type="ARBA" id="ARBA00010409"/>
    </source>
</evidence>
<reference evidence="7" key="1">
    <citation type="journal article" date="2023" name="Mol. Phylogenet. Evol.">
        <title>Genome-scale phylogeny and comparative genomics of the fungal order Sordariales.</title>
        <authorList>
            <person name="Hensen N."/>
            <person name="Bonometti L."/>
            <person name="Westerberg I."/>
            <person name="Brannstrom I.O."/>
            <person name="Guillou S."/>
            <person name="Cros-Aarteil S."/>
            <person name="Calhoun S."/>
            <person name="Haridas S."/>
            <person name="Kuo A."/>
            <person name="Mondo S."/>
            <person name="Pangilinan J."/>
            <person name="Riley R."/>
            <person name="LaButti K."/>
            <person name="Andreopoulos B."/>
            <person name="Lipzen A."/>
            <person name="Chen C."/>
            <person name="Yan M."/>
            <person name="Daum C."/>
            <person name="Ng V."/>
            <person name="Clum A."/>
            <person name="Steindorff A."/>
            <person name="Ohm R.A."/>
            <person name="Martin F."/>
            <person name="Silar P."/>
            <person name="Natvig D.O."/>
            <person name="Lalanne C."/>
            <person name="Gautier V."/>
            <person name="Ament-Velasquez S.L."/>
            <person name="Kruys A."/>
            <person name="Hutchinson M.I."/>
            <person name="Powell A.J."/>
            <person name="Barry K."/>
            <person name="Miller A.N."/>
            <person name="Grigoriev I.V."/>
            <person name="Debuchy R."/>
            <person name="Gladieux P."/>
            <person name="Hiltunen Thoren M."/>
            <person name="Johannesson H."/>
        </authorList>
    </citation>
    <scope>NUCLEOTIDE SEQUENCE</scope>
    <source>
        <strain evidence="7">CBS 955.72</strain>
    </source>
</reference>
<evidence type="ECO:0000256" key="3">
    <source>
        <dbReference type="SAM" id="Coils"/>
    </source>
</evidence>
<gene>
    <name evidence="7" type="ORF">B0T25DRAFT_538938</name>
</gene>
<accession>A0AAJ0HM01</accession>
<comment type="caution">
    <text evidence="7">The sequence shown here is derived from an EMBL/GenBank/DDBJ whole genome shotgun (WGS) entry which is preliminary data.</text>
</comment>
<dbReference type="InterPro" id="IPR056842">
    <property type="entry name" value="THADA-like_TPR_C"/>
</dbReference>
<feature type="domain" description="DUF2428" evidence="4">
    <location>
        <begin position="690"/>
        <end position="927"/>
    </location>
</feature>
<dbReference type="InterPro" id="IPR019442">
    <property type="entry name" value="THADA/TRM732_DUF2428"/>
</dbReference>
<evidence type="ECO:0000313" key="7">
    <source>
        <dbReference type="EMBL" id="KAK3357352.1"/>
    </source>
</evidence>
<dbReference type="PANTHER" id="PTHR14387:SF0">
    <property type="entry name" value="DUF2428 DOMAIN-CONTAINING PROTEIN"/>
    <property type="match status" value="1"/>
</dbReference>
<dbReference type="InterPro" id="IPR056843">
    <property type="entry name" value="THADA-like_TPR"/>
</dbReference>
<sequence length="1568" mass="173090">MDAAPEILDAASTGAVLSAATPDVFTNANTITRWLMSQQSEARVQIAQGIFDKLLQDASQSRQHHGNGQACVKLCSFVQQCAKSSDGALKQWAFTELLSRRLFHFYLEWYEHDPHRALRLVLDVLVLSSTSNPSPDTGRLVKEHVLETLVSIVARKSPRLLTKSGLQCLDHFLTKQAITLDDIARKYKEIEPFLAASDMLSLWKSFVFHLFSWMELPYVGPLAGKCSVHIFRALRNTTSTGPGLGLPGFTAELWLAWLQDGLARNPEILEDIKNYILVPIFKTDKIAAVDLLRAFSRIKPLTTAGQELSDQTFLLQLATLELGKKSGLVEEPSSEDDVLQPTAYIVLRETVLDSFLSHPSISVRSSAFSLLASSQATTRPFSQAAFSLLKRHLAPFHADYDAKFRNEVLGLSKNLLRRAKNVITVAQRTLAGPSNWSGQQPADGDAEATRLATKKKFGPEATLGDNVEANEILVSHQEFIGWYLNFLKREILPTTSYQRHITALKAALLVLRIGKHAGAADELDMDIAQTISSDSTWIRLLLDLILDPFDDVREAAATVLGLFPPSIVEAPADPERGPTTLLQILQEFSLRAWDLANRTGRADHGDGAARSQGLLCKWLGKQELRTAFASKVIQRLEDKISKAEKDLGHAAIENPVHGDFAAISYVWQVLAHEIYVQEQLEVLHRIHYLVFACSKRIWAAVKHVLCDDSPEGHLPEEMEEIEGLDTKDLLSYSFRAVHESSNLLRSMIGTLRLEPAPGVPFPPLDVVRDIGYLTFEQLATLRHRGAFSTVSLTFATCCQLTQSLERVFANVTVSSELLRDWYQGALLCIESQASTTRRSAGIPSLVTAILSANASSPSFEEVFHTLGEIAKKHARLTETDGSNLPQVHALNCLREVFRSSLLSKKAENHLAVSLQLAANSLKSEIWAIRNCGLLLLRSLIDCLLGTGESKATMELGWDGHSVRISYSKYPTLPGVILGLLQSADEALDEVSSAAAEAVFPALDIIRRAGPPEEHREGLRGYIEGYLGSKIWHVREIAARTLCSFLLPIDWVAEIERLLEERELDANRLHGILLAMKFVIERKVDSSRDADSNSAALNSLLNDISRTVKPLANHPEIQAAYLEILNLLAGIRCRKRSAKLGVLEPITPTGEAPASMIRGTKPSALLDIEVAVKLVSDLAVSGNVSGLRLCLFQTLRRDINTATRMLEILPKTWEARQGMNARPELCLLYADICIHTAAPEARAQALTNLGLLVDDILKHHELAELPGIEYLDQLWAGLQTGEINPTLSYAIITTSGTIMAVLTSNHATNLDQRLRAWGAMIADALDVNSTFDTRYAAATTLRSFFVGCQVHRWDTKYLPALSALYDGLVDDDDEVREVAASAAAGVIGSYLVPPVAADRLVGWMRRQFEDQEEFNRLLVCRMTGQTPQLGTGDFQLTPAEKQFIKAMDYDESLFATEEQNLFIDEIKETMRWQEAFQHLGNANEDGPFGGLTKWTEAGLRCLTRIAETEDGPLGWTSDQHVFSICARVVLCAVAITGTGKNPAVVELLEEFKSIGRRAMVHGSLLGMAA</sequence>
<comment type="similarity">
    <text evidence="1">Belongs to the THADA family.</text>
</comment>
<dbReference type="PANTHER" id="PTHR14387">
    <property type="entry name" value="THADA/DEATH RECEPTOR INTERACTING PROTEIN"/>
    <property type="match status" value="1"/>
</dbReference>